<dbReference type="Proteomes" id="UP001472677">
    <property type="component" value="Unassembled WGS sequence"/>
</dbReference>
<dbReference type="EMBL" id="JBBPBM010000001">
    <property type="protein sequence ID" value="KAK8602063.1"/>
    <property type="molecule type" value="Genomic_DNA"/>
</dbReference>
<dbReference type="Gene3D" id="2.60.40.2310">
    <property type="match status" value="1"/>
</dbReference>
<keyword evidence="7" id="KW-1185">Reference proteome</keyword>
<comment type="similarity">
    <text evidence="1">Belongs to the peptidase S8 family.</text>
</comment>
<evidence type="ECO:0000259" key="5">
    <source>
        <dbReference type="Pfam" id="PF17766"/>
    </source>
</evidence>
<evidence type="ECO:0000256" key="3">
    <source>
        <dbReference type="ARBA" id="ARBA00023180"/>
    </source>
</evidence>
<dbReference type="Pfam" id="PF17766">
    <property type="entry name" value="fn3_6"/>
    <property type="match status" value="1"/>
</dbReference>
<sequence>MPDDELVRKHHPLHFVGQFNSSSKFKFSRQLVKGKIVFCMTQGHVNRLSLGAVLKRNGAVAMIISHGIIDPNGIVSEPHVIPTISVGIKAAKQIEDYIISSYKQTPKAKISSQGTIPMHARPAPIVASFSSRALPPILDESTGNAATPFEIGAGHLLPIKAMVPGSKPHCSNDGVWELNYPAIAVEAERVWHRDRPVVITRKLKTVNVGSAEYEAKIVGPKGYYKVEVKSKRVKFSGMSEVVSFRVFIEKDNGVLQERKKLNLWFGAVVWREIGGKHEVKCPIVIFSKEYTGGWGD</sequence>
<dbReference type="Pfam" id="PF02225">
    <property type="entry name" value="PA"/>
    <property type="match status" value="1"/>
</dbReference>
<proteinExistence type="inferred from homology"/>
<keyword evidence="3" id="KW-0325">Glycoprotein</keyword>
<accession>A0ABR2GGM0</accession>
<dbReference type="InterPro" id="IPR003137">
    <property type="entry name" value="PA_domain"/>
</dbReference>
<protein>
    <submittedName>
        <fullName evidence="6">Uncharacterized protein</fullName>
    </submittedName>
</protein>
<organism evidence="6 7">
    <name type="scientific">Hibiscus sabdariffa</name>
    <name type="common">roselle</name>
    <dbReference type="NCBI Taxonomy" id="183260"/>
    <lineage>
        <taxon>Eukaryota</taxon>
        <taxon>Viridiplantae</taxon>
        <taxon>Streptophyta</taxon>
        <taxon>Embryophyta</taxon>
        <taxon>Tracheophyta</taxon>
        <taxon>Spermatophyta</taxon>
        <taxon>Magnoliopsida</taxon>
        <taxon>eudicotyledons</taxon>
        <taxon>Gunneridae</taxon>
        <taxon>Pentapetalae</taxon>
        <taxon>rosids</taxon>
        <taxon>malvids</taxon>
        <taxon>Malvales</taxon>
        <taxon>Malvaceae</taxon>
        <taxon>Malvoideae</taxon>
        <taxon>Hibiscus</taxon>
    </lineage>
</organism>
<comment type="caution">
    <text evidence="6">The sequence shown here is derived from an EMBL/GenBank/DDBJ whole genome shotgun (WGS) entry which is preliminary data.</text>
</comment>
<evidence type="ECO:0000313" key="6">
    <source>
        <dbReference type="EMBL" id="KAK8602063.1"/>
    </source>
</evidence>
<dbReference type="InterPro" id="IPR045051">
    <property type="entry name" value="SBT"/>
</dbReference>
<evidence type="ECO:0000313" key="7">
    <source>
        <dbReference type="Proteomes" id="UP001472677"/>
    </source>
</evidence>
<dbReference type="Gene3D" id="3.50.30.30">
    <property type="match status" value="1"/>
</dbReference>
<name>A0ABR2GGM0_9ROSI</name>
<dbReference type="PANTHER" id="PTHR10795">
    <property type="entry name" value="PROPROTEIN CONVERTASE SUBTILISIN/KEXIN"/>
    <property type="match status" value="1"/>
</dbReference>
<reference evidence="6 7" key="1">
    <citation type="journal article" date="2024" name="G3 (Bethesda)">
        <title>Genome assembly of Hibiscus sabdariffa L. provides insights into metabolisms of medicinal natural products.</title>
        <authorList>
            <person name="Kim T."/>
        </authorList>
    </citation>
    <scope>NUCLEOTIDE SEQUENCE [LARGE SCALE GENOMIC DNA]</scope>
    <source>
        <strain evidence="6">TK-2024</strain>
        <tissue evidence="6">Old leaves</tissue>
    </source>
</reference>
<evidence type="ECO:0000256" key="2">
    <source>
        <dbReference type="ARBA" id="ARBA00022729"/>
    </source>
</evidence>
<evidence type="ECO:0000256" key="1">
    <source>
        <dbReference type="ARBA" id="ARBA00011073"/>
    </source>
</evidence>
<gene>
    <name evidence="6" type="ORF">V6N12_051884</name>
</gene>
<feature type="domain" description="PA" evidence="4">
    <location>
        <begin position="24"/>
        <end position="94"/>
    </location>
</feature>
<dbReference type="InterPro" id="IPR041469">
    <property type="entry name" value="Subtilisin-like_FN3"/>
</dbReference>
<feature type="domain" description="Subtilisin-like protease fibronectin type-III" evidence="5">
    <location>
        <begin position="177"/>
        <end position="285"/>
    </location>
</feature>
<dbReference type="CDD" id="cd02120">
    <property type="entry name" value="PA_subtilisin_like"/>
    <property type="match status" value="1"/>
</dbReference>
<evidence type="ECO:0000259" key="4">
    <source>
        <dbReference type="Pfam" id="PF02225"/>
    </source>
</evidence>
<keyword evidence="2" id="KW-0732">Signal</keyword>